<gene>
    <name evidence="1" type="ORF">Amon02_000999600</name>
</gene>
<keyword evidence="2" id="KW-1185">Reference proteome</keyword>
<evidence type="ECO:0000313" key="1">
    <source>
        <dbReference type="EMBL" id="GME96478.1"/>
    </source>
</evidence>
<dbReference type="EMBL" id="BSXS01009762">
    <property type="protein sequence ID" value="GME96478.1"/>
    <property type="molecule type" value="Genomic_DNA"/>
</dbReference>
<proteinExistence type="predicted"/>
<reference evidence="1" key="1">
    <citation type="submission" date="2023-04" db="EMBL/GenBank/DDBJ databases">
        <title>Ambrosiozyma monospora NBRC 10751.</title>
        <authorList>
            <person name="Ichikawa N."/>
            <person name="Sato H."/>
            <person name="Tonouchi N."/>
        </authorList>
    </citation>
    <scope>NUCLEOTIDE SEQUENCE</scope>
    <source>
        <strain evidence="1">NBRC 10751</strain>
    </source>
</reference>
<dbReference type="Proteomes" id="UP001165064">
    <property type="component" value="Unassembled WGS sequence"/>
</dbReference>
<comment type="caution">
    <text evidence="1">The sequence shown here is derived from an EMBL/GenBank/DDBJ whole genome shotgun (WGS) entry which is preliminary data.</text>
</comment>
<accession>A0ACB5TVV3</accession>
<organism evidence="1 2">
    <name type="scientific">Ambrosiozyma monospora</name>
    <name type="common">Yeast</name>
    <name type="synonym">Endomycopsis monosporus</name>
    <dbReference type="NCBI Taxonomy" id="43982"/>
    <lineage>
        <taxon>Eukaryota</taxon>
        <taxon>Fungi</taxon>
        <taxon>Dikarya</taxon>
        <taxon>Ascomycota</taxon>
        <taxon>Saccharomycotina</taxon>
        <taxon>Pichiomycetes</taxon>
        <taxon>Pichiales</taxon>
        <taxon>Pichiaceae</taxon>
        <taxon>Ambrosiozyma</taxon>
    </lineage>
</organism>
<sequence>MQIQTLINSIHDGLNLTSQQCEALLQLIDPIKSRIRAELAKNVLQAMKQSRELQIRQDQNTVGVGFFPPVAARHYMKLIESYSSDGHKPDINAIESLLSDMKENEIPIDSKLANRVLRFYFKFKQYSRAAEFVDSVLVVGPSCSYVKNMMTLYRKVVENTQISRFPSSLLAKRSTQLCMTLRSLFQNQRSSSELDNNLLNEILLTLLMLNDEAAVLTVLQYYGTVLSRNINRDTVIVLKLQIQNTIVEETSRLKKEKGEDSLEVEQFNKLANTIVKECGLSSESFKTTMDLGDAAVPWRDAARIVLKYVACLNHGDSDANVVKRQQQFEERSLELQEYFDVPDVMPFDELLI</sequence>
<protein>
    <submittedName>
        <fullName evidence="1">Unnamed protein product</fullName>
    </submittedName>
</protein>
<name>A0ACB5TVV3_AMBMO</name>
<evidence type="ECO:0000313" key="2">
    <source>
        <dbReference type="Proteomes" id="UP001165064"/>
    </source>
</evidence>